<dbReference type="PANTHER" id="PTHR32179">
    <property type="entry name" value="NICOTINATE-NUCLEOTIDE PYROPHOSPHORYLASE [CARBOXYLATING]"/>
    <property type="match status" value="1"/>
</dbReference>
<comment type="catalytic activity">
    <reaction evidence="5">
        <text>nicotinate beta-D-ribonucleotide + CO2 + diphosphate = quinolinate + 5-phospho-alpha-D-ribose 1-diphosphate + 2 H(+)</text>
        <dbReference type="Rhea" id="RHEA:12733"/>
        <dbReference type="ChEBI" id="CHEBI:15378"/>
        <dbReference type="ChEBI" id="CHEBI:16526"/>
        <dbReference type="ChEBI" id="CHEBI:29959"/>
        <dbReference type="ChEBI" id="CHEBI:33019"/>
        <dbReference type="ChEBI" id="CHEBI:57502"/>
        <dbReference type="ChEBI" id="CHEBI:58017"/>
        <dbReference type="EC" id="2.4.2.19"/>
    </reaction>
</comment>
<dbReference type="InterPro" id="IPR027277">
    <property type="entry name" value="NadC/ModD"/>
</dbReference>
<dbReference type="InterPro" id="IPR006242">
    <property type="entry name" value="ModD"/>
</dbReference>
<evidence type="ECO:0000313" key="8">
    <source>
        <dbReference type="EMBL" id="ABR54451.1"/>
    </source>
</evidence>
<dbReference type="EMBL" id="CP000742">
    <property type="protein sequence ID" value="ABR54451.1"/>
    <property type="molecule type" value="Genomic_DNA"/>
</dbReference>
<comment type="similarity">
    <text evidence="1 5">Belongs to the NadC/ModD family.</text>
</comment>
<dbReference type="SUPFAM" id="SSF51690">
    <property type="entry name" value="Nicotinate/Quinolinate PRTase C-terminal domain-like"/>
    <property type="match status" value="1"/>
</dbReference>
<evidence type="ECO:0000256" key="3">
    <source>
        <dbReference type="ARBA" id="ARBA00022676"/>
    </source>
</evidence>
<dbReference type="GO" id="GO:0034213">
    <property type="term" value="P:quinolinate catabolic process"/>
    <property type="evidence" value="ECO:0007669"/>
    <property type="project" value="TreeGrafter"/>
</dbReference>
<dbReference type="PIRSF" id="PIRSF006250">
    <property type="entry name" value="NadC_ModD"/>
    <property type="match status" value="1"/>
</dbReference>
<proteinExistence type="inferred from homology"/>
<evidence type="ECO:0000256" key="1">
    <source>
        <dbReference type="ARBA" id="ARBA00009400"/>
    </source>
</evidence>
<dbReference type="FunFam" id="3.20.20.70:FF:000030">
    <property type="entry name" value="Nicotinate-nucleotide pyrophosphorylase, carboxylating"/>
    <property type="match status" value="1"/>
</dbReference>
<dbReference type="OrthoDB" id="115072at2157"/>
<dbReference type="GO" id="GO:0004514">
    <property type="term" value="F:nicotinate-nucleotide diphosphorylase (carboxylating) activity"/>
    <property type="evidence" value="ECO:0007669"/>
    <property type="project" value="UniProtKB-EC"/>
</dbReference>
<evidence type="ECO:0000256" key="4">
    <source>
        <dbReference type="ARBA" id="ARBA00022679"/>
    </source>
</evidence>
<dbReference type="PANTHER" id="PTHR32179:SF4">
    <property type="entry name" value="PYROPHOSPHORYLASE MODD-RELATED"/>
    <property type="match status" value="1"/>
</dbReference>
<dbReference type="GeneID" id="5325940"/>
<evidence type="ECO:0000313" key="9">
    <source>
        <dbReference type="Proteomes" id="UP000001107"/>
    </source>
</evidence>
<comment type="function">
    <text evidence="5">Involved in the catabolism of quinolinic acid (QA).</text>
</comment>
<comment type="pathway">
    <text evidence="5">Cofactor biosynthesis; NAD(+) biosynthesis; nicotinate D-ribonucleotide from quinolinate: step 1/1.</text>
</comment>
<dbReference type="eggNOG" id="arCOG01483">
    <property type="taxonomic scope" value="Archaea"/>
</dbReference>
<dbReference type="RefSeq" id="WP_011972354.1">
    <property type="nucleotide sequence ID" value="NC_009634.1"/>
</dbReference>
<reference evidence="8" key="1">
    <citation type="submission" date="2007-06" db="EMBL/GenBank/DDBJ databases">
        <title>Complete sequence of Methanococcus vannielii SB.</title>
        <authorList>
            <consortium name="US DOE Joint Genome Institute"/>
            <person name="Copeland A."/>
            <person name="Lucas S."/>
            <person name="Lapidus A."/>
            <person name="Barry K."/>
            <person name="Glavina del Rio T."/>
            <person name="Dalin E."/>
            <person name="Tice H."/>
            <person name="Pitluck S."/>
            <person name="Chain P."/>
            <person name="Malfatti S."/>
            <person name="Shin M."/>
            <person name="Vergez L."/>
            <person name="Schmutz J."/>
            <person name="Larimer F."/>
            <person name="Land M."/>
            <person name="Hauser L."/>
            <person name="Kyrpides N."/>
            <person name="Anderson I."/>
            <person name="Sieprawska-Lupa M."/>
            <person name="Whitman W.B."/>
            <person name="Richardson P."/>
        </authorList>
    </citation>
    <scope>NUCLEOTIDE SEQUENCE [LARGE SCALE GENOMIC DNA]</scope>
    <source>
        <strain evidence="8">SB</strain>
    </source>
</reference>
<dbReference type="InterPro" id="IPR013785">
    <property type="entry name" value="Aldolase_TIM"/>
</dbReference>
<dbReference type="InterPro" id="IPR037128">
    <property type="entry name" value="Quinolinate_PRibosylTase_N_sf"/>
</dbReference>
<dbReference type="Pfam" id="PF02749">
    <property type="entry name" value="QRPTase_N"/>
    <property type="match status" value="1"/>
</dbReference>
<dbReference type="InterPro" id="IPR002638">
    <property type="entry name" value="Quinolinate_PRibosylTrfase_C"/>
</dbReference>
<dbReference type="STRING" id="406327.Mevan_0544"/>
<keyword evidence="4 5" id="KW-0808">Transferase</keyword>
<accession>A6UPM9</accession>
<dbReference type="GO" id="GO:0009435">
    <property type="term" value="P:NAD+ biosynthetic process"/>
    <property type="evidence" value="ECO:0007669"/>
    <property type="project" value="UniProtKB-UniPathway"/>
</dbReference>
<dbReference type="InterPro" id="IPR022412">
    <property type="entry name" value="Quinolinate_PRibosylTrfase_N"/>
</dbReference>
<evidence type="ECO:0000256" key="5">
    <source>
        <dbReference type="PIRNR" id="PIRNR006250"/>
    </source>
</evidence>
<evidence type="ECO:0000259" key="7">
    <source>
        <dbReference type="Pfam" id="PF02749"/>
    </source>
</evidence>
<dbReference type="Gene3D" id="3.20.20.70">
    <property type="entry name" value="Aldolase class I"/>
    <property type="match status" value="1"/>
</dbReference>
<dbReference type="EC" id="2.4.2.19" evidence="5"/>
<dbReference type="HOGENOM" id="CLU_039622_2_1_2"/>
<sequence>MSFYIADSELEKIIEEDVNPLDLTSQLMDLSRFNAKISYIARHDMVICCTEESARICTTIGLTVKNYLSSGTFVKKGQVFFEAFGRADKIHLAWKSVLRLLEGYSGIATKTKEFVDISKKYNNHVNIVTTRKSAAGTKKLSIKAVISGGAYPHRMGLSETVLIFNEHLIFLKDDSELQNTLEIMKSKVLEKKIGIETDNHEIGLKYVKMGFDFIQLDKLSPKEVENFIKDAKSVNQKITVACAGGINIENIEEYAKTGVDVIVTSSLYFTKPADIKALIEKID</sequence>
<dbReference type="Proteomes" id="UP000001107">
    <property type="component" value="Chromosome"/>
</dbReference>
<feature type="domain" description="Quinolinate phosphoribosyl transferase C-terminal" evidence="6">
    <location>
        <begin position="107"/>
        <end position="274"/>
    </location>
</feature>
<name>A6UPM9_METVS</name>
<dbReference type="NCBIfam" id="TIGR01334">
    <property type="entry name" value="modD"/>
    <property type="match status" value="1"/>
</dbReference>
<gene>
    <name evidence="8" type="ordered locus">Mevan_0544</name>
</gene>
<evidence type="ECO:0000259" key="6">
    <source>
        <dbReference type="Pfam" id="PF01729"/>
    </source>
</evidence>
<feature type="domain" description="Quinolinate phosphoribosyl transferase N-terminal" evidence="7">
    <location>
        <begin position="22"/>
        <end position="105"/>
    </location>
</feature>
<comment type="subunit">
    <text evidence="5">Hexamer formed by 3 homodimers.</text>
</comment>
<dbReference type="UniPathway" id="UPA00253">
    <property type="reaction ID" value="UER00331"/>
</dbReference>
<dbReference type="KEGG" id="mvn:Mevan_0544"/>
<protein>
    <recommendedName>
        <fullName evidence="5">Nicotinate-nucleotide pyrophosphorylase [carboxylating]</fullName>
        <ecNumber evidence="5">2.4.2.19</ecNumber>
    </recommendedName>
    <alternativeName>
        <fullName evidence="5">Quinolinate phosphoribosyltransferase [decarboxylating]</fullName>
    </alternativeName>
</protein>
<keyword evidence="2 5" id="KW-0662">Pyridine nucleotide biosynthesis</keyword>
<dbReference type="CDD" id="cd01573">
    <property type="entry name" value="modD_like"/>
    <property type="match status" value="1"/>
</dbReference>
<dbReference type="GO" id="GO:0005737">
    <property type="term" value="C:cytoplasm"/>
    <property type="evidence" value="ECO:0007669"/>
    <property type="project" value="TreeGrafter"/>
</dbReference>
<keyword evidence="9" id="KW-1185">Reference proteome</keyword>
<dbReference type="SUPFAM" id="SSF54675">
    <property type="entry name" value="Nicotinate/Quinolinate PRTase N-terminal domain-like"/>
    <property type="match status" value="1"/>
</dbReference>
<organism evidence="8 9">
    <name type="scientific">Methanococcus vannielii (strain ATCC 35089 / DSM 1224 / JCM 13029 / OCM 148 / SB)</name>
    <dbReference type="NCBI Taxonomy" id="406327"/>
    <lineage>
        <taxon>Archaea</taxon>
        <taxon>Methanobacteriati</taxon>
        <taxon>Methanobacteriota</taxon>
        <taxon>Methanomada group</taxon>
        <taxon>Methanococci</taxon>
        <taxon>Methanococcales</taxon>
        <taxon>Methanococcaceae</taxon>
        <taxon>Methanococcus</taxon>
    </lineage>
</organism>
<keyword evidence="3 5" id="KW-0328">Glycosyltransferase</keyword>
<dbReference type="AlphaFoldDB" id="A6UPM9"/>
<dbReference type="Gene3D" id="3.90.1170.20">
    <property type="entry name" value="Quinolinate phosphoribosyl transferase, N-terminal domain"/>
    <property type="match status" value="1"/>
</dbReference>
<dbReference type="Pfam" id="PF01729">
    <property type="entry name" value="QRPTase_C"/>
    <property type="match status" value="1"/>
</dbReference>
<evidence type="ECO:0000256" key="2">
    <source>
        <dbReference type="ARBA" id="ARBA00022642"/>
    </source>
</evidence>
<dbReference type="InterPro" id="IPR036068">
    <property type="entry name" value="Nicotinate_pribotase-like_C"/>
</dbReference>